<keyword evidence="1" id="KW-0812">Transmembrane</keyword>
<gene>
    <name evidence="2" type="ORF">GCM10023332_03170</name>
</gene>
<proteinExistence type="predicted"/>
<keyword evidence="3" id="KW-1185">Reference proteome</keyword>
<protein>
    <recommendedName>
        <fullName evidence="4">DUF2165 domain-containing protein</fullName>
    </recommendedName>
</protein>
<keyword evidence="1" id="KW-0472">Membrane</keyword>
<feature type="transmembrane region" description="Helical" evidence="1">
    <location>
        <begin position="137"/>
        <end position="157"/>
    </location>
</feature>
<evidence type="ECO:0008006" key="4">
    <source>
        <dbReference type="Google" id="ProtNLM"/>
    </source>
</evidence>
<feature type="transmembrane region" description="Helical" evidence="1">
    <location>
        <begin position="106"/>
        <end position="131"/>
    </location>
</feature>
<organism evidence="2 3">
    <name type="scientific">Luteimonas vadosa</name>
    <dbReference type="NCBI Taxonomy" id="1165507"/>
    <lineage>
        <taxon>Bacteria</taxon>
        <taxon>Pseudomonadati</taxon>
        <taxon>Pseudomonadota</taxon>
        <taxon>Gammaproteobacteria</taxon>
        <taxon>Lysobacterales</taxon>
        <taxon>Lysobacteraceae</taxon>
        <taxon>Luteimonas</taxon>
    </lineage>
</organism>
<sequence length="162" mass="16716">MAIRLLKVVLLALVALLALLYAAQNVANLDAALQAVAYVLRMDDHAVYPDTVGVAIDSPAVAALALSVIIAGEMAAGLFAAKGAWDLWAARSDAPAAFQAAKTWGLLGCGLGLVVWMGLFAVVGGAFFQMWQTPAGSASLAGAFQYASLCAFVLLFVNMPDA</sequence>
<accession>A0ABP9DPC9</accession>
<dbReference type="EMBL" id="BAABJY010000001">
    <property type="protein sequence ID" value="GAA4854955.1"/>
    <property type="molecule type" value="Genomic_DNA"/>
</dbReference>
<feature type="transmembrane region" description="Helical" evidence="1">
    <location>
        <begin position="61"/>
        <end position="85"/>
    </location>
</feature>
<comment type="caution">
    <text evidence="2">The sequence shown here is derived from an EMBL/GenBank/DDBJ whole genome shotgun (WGS) entry which is preliminary data.</text>
</comment>
<keyword evidence="1" id="KW-1133">Transmembrane helix</keyword>
<dbReference type="RefSeq" id="WP_345293747.1">
    <property type="nucleotide sequence ID" value="NZ_BAABJY010000001.1"/>
</dbReference>
<evidence type="ECO:0000256" key="1">
    <source>
        <dbReference type="SAM" id="Phobius"/>
    </source>
</evidence>
<reference evidence="3" key="1">
    <citation type="journal article" date="2019" name="Int. J. Syst. Evol. Microbiol.">
        <title>The Global Catalogue of Microorganisms (GCM) 10K type strain sequencing project: providing services to taxonomists for standard genome sequencing and annotation.</title>
        <authorList>
            <consortium name="The Broad Institute Genomics Platform"/>
            <consortium name="The Broad Institute Genome Sequencing Center for Infectious Disease"/>
            <person name="Wu L."/>
            <person name="Ma J."/>
        </authorList>
    </citation>
    <scope>NUCLEOTIDE SEQUENCE [LARGE SCALE GENOMIC DNA]</scope>
    <source>
        <strain evidence="3">JCM 18392</strain>
    </source>
</reference>
<dbReference type="InterPro" id="IPR018681">
    <property type="entry name" value="DUF2165_transmembrane"/>
</dbReference>
<dbReference type="Pfam" id="PF09933">
    <property type="entry name" value="DUF2165"/>
    <property type="match status" value="1"/>
</dbReference>
<name>A0ABP9DPC9_9GAMM</name>
<evidence type="ECO:0000313" key="3">
    <source>
        <dbReference type="Proteomes" id="UP001501323"/>
    </source>
</evidence>
<evidence type="ECO:0000313" key="2">
    <source>
        <dbReference type="EMBL" id="GAA4854955.1"/>
    </source>
</evidence>
<dbReference type="Proteomes" id="UP001501323">
    <property type="component" value="Unassembled WGS sequence"/>
</dbReference>